<reference evidence="1" key="1">
    <citation type="submission" date="2022-07" db="EMBL/GenBank/DDBJ databases">
        <authorList>
            <person name="Chaudhary N."/>
        </authorList>
    </citation>
    <scope>NUCLEOTIDE SEQUENCE</scope>
</reference>
<organism evidence="1 2">
    <name type="scientific">Escherichia phage NTNC80A</name>
    <dbReference type="NCBI Taxonomy" id="2970325"/>
    <lineage>
        <taxon>Viruses</taxon>
        <taxon>Duplodnaviria</taxon>
        <taxon>Heunggongvirae</taxon>
        <taxon>Uroviricota</taxon>
        <taxon>Caudoviricetes</taxon>
        <taxon>Autographivirales</taxon>
        <taxon>Autosignataviridae</taxon>
        <taxon>Molineuxvirinae</taxon>
        <taxon>Rodentiumvirus</taxon>
        <taxon>Rodentiumvirus NTNC80A</taxon>
    </lineage>
</organism>
<proteinExistence type="predicted"/>
<keyword evidence="2" id="KW-1185">Reference proteome</keyword>
<dbReference type="EMBL" id="OP018999">
    <property type="protein sequence ID" value="UVD33065.1"/>
    <property type="molecule type" value="Genomic_DNA"/>
</dbReference>
<protein>
    <submittedName>
        <fullName evidence="1">Uncharacterized protein</fullName>
    </submittedName>
</protein>
<dbReference type="Proteomes" id="UP001057841">
    <property type="component" value="Segment"/>
</dbReference>
<name>A0A976SPL1_9CAUD</name>
<evidence type="ECO:0000313" key="1">
    <source>
        <dbReference type="EMBL" id="UVD33065.1"/>
    </source>
</evidence>
<evidence type="ECO:0000313" key="2">
    <source>
        <dbReference type="Proteomes" id="UP001057841"/>
    </source>
</evidence>
<accession>A0A976SPL1</accession>
<sequence>MATKVLIYKSKIAPTGLAYGVVTPFGVKPYFIKELAILGAAASASFQQTLRGSWTESELRQAIKDTGSKVIGSFMVEAEQ</sequence>